<reference evidence="1 2" key="1">
    <citation type="submission" date="2024-05" db="EMBL/GenBank/DDBJ databases">
        <authorList>
            <person name="Duchaud E."/>
        </authorList>
    </citation>
    <scope>NUCLEOTIDE SEQUENCE [LARGE SCALE GENOMIC DNA]</scope>
    <source>
        <strain evidence="1">Ena-SAMPLE-TAB-13-05-2024-13:56:06:370-140309</strain>
    </source>
</reference>
<accession>A0ABM9NXG1</accession>
<gene>
    <name evidence="1" type="ORF">TD3509T_1437</name>
</gene>
<dbReference type="Proteomes" id="UP001497514">
    <property type="component" value="Chromosome"/>
</dbReference>
<name>A0ABM9NXG1_9FLAO</name>
<evidence type="ECO:0008006" key="3">
    <source>
        <dbReference type="Google" id="ProtNLM"/>
    </source>
</evidence>
<protein>
    <recommendedName>
        <fullName evidence="3">Lipoprotein</fullName>
    </recommendedName>
</protein>
<sequence length="144" mass="16873">MYKINNILYLTLIIFIFASCNKSEEEKFNQILNSENLEIQINGYGGIAGYFEQKLYLKKNEFESLIIIDKGTDYQTFVRIDNERKLLKEFIVEAYKTNEPDKKHISSCIGGIDYEYILKSGLTKLKLKPSRKCDSIFDLILKYE</sequence>
<organism evidence="1 2">
    <name type="scientific">Tenacibaculum dicentrarchi</name>
    <dbReference type="NCBI Taxonomy" id="669041"/>
    <lineage>
        <taxon>Bacteria</taxon>
        <taxon>Pseudomonadati</taxon>
        <taxon>Bacteroidota</taxon>
        <taxon>Flavobacteriia</taxon>
        <taxon>Flavobacteriales</taxon>
        <taxon>Flavobacteriaceae</taxon>
        <taxon>Tenacibaculum</taxon>
    </lineage>
</organism>
<dbReference type="EMBL" id="OZ038524">
    <property type="protein sequence ID" value="CAL2082890.1"/>
    <property type="molecule type" value="Genomic_DNA"/>
</dbReference>
<dbReference type="PROSITE" id="PS51257">
    <property type="entry name" value="PROKAR_LIPOPROTEIN"/>
    <property type="match status" value="1"/>
</dbReference>
<proteinExistence type="predicted"/>
<keyword evidence="2" id="KW-1185">Reference proteome</keyword>
<dbReference type="RefSeq" id="WP_101901316.1">
    <property type="nucleotide sequence ID" value="NZ_OZ038524.1"/>
</dbReference>
<evidence type="ECO:0000313" key="2">
    <source>
        <dbReference type="Proteomes" id="UP001497514"/>
    </source>
</evidence>
<evidence type="ECO:0000313" key="1">
    <source>
        <dbReference type="EMBL" id="CAL2082890.1"/>
    </source>
</evidence>